<dbReference type="PANTHER" id="PTHR24320">
    <property type="entry name" value="RETINOL DEHYDROGENASE"/>
    <property type="match status" value="1"/>
</dbReference>
<gene>
    <name evidence="4" type="ORF">CCHLO57077_00006670</name>
</gene>
<name>A0AA35QEN6_9HYPO</name>
<evidence type="ECO:0000256" key="3">
    <source>
        <dbReference type="ARBA" id="ARBA00023002"/>
    </source>
</evidence>
<accession>A0AA35QEN6</accession>
<dbReference type="Gene3D" id="3.40.50.720">
    <property type="entry name" value="NAD(P)-binding Rossmann-like Domain"/>
    <property type="match status" value="1"/>
</dbReference>
<evidence type="ECO:0000256" key="1">
    <source>
        <dbReference type="ARBA" id="ARBA00006484"/>
    </source>
</evidence>
<keyword evidence="3" id="KW-0560">Oxidoreductase</keyword>
<organism evidence="4 5">
    <name type="scientific">Clonostachys chloroleuca</name>
    <dbReference type="NCBI Taxonomy" id="1926264"/>
    <lineage>
        <taxon>Eukaryota</taxon>
        <taxon>Fungi</taxon>
        <taxon>Dikarya</taxon>
        <taxon>Ascomycota</taxon>
        <taxon>Pezizomycotina</taxon>
        <taxon>Sordariomycetes</taxon>
        <taxon>Hypocreomycetidae</taxon>
        <taxon>Hypocreales</taxon>
        <taxon>Bionectriaceae</taxon>
        <taxon>Clonostachys</taxon>
    </lineage>
</organism>
<evidence type="ECO:0000313" key="4">
    <source>
        <dbReference type="EMBL" id="CAI6100654.1"/>
    </source>
</evidence>
<dbReference type="InterPro" id="IPR036291">
    <property type="entry name" value="NAD(P)-bd_dom_sf"/>
</dbReference>
<dbReference type="PRINTS" id="PR00081">
    <property type="entry name" value="GDHRDH"/>
</dbReference>
<comment type="caution">
    <text evidence="4">The sequence shown here is derived from an EMBL/GenBank/DDBJ whole genome shotgun (WGS) entry which is preliminary data.</text>
</comment>
<comment type="similarity">
    <text evidence="1">Belongs to the short-chain dehydrogenases/reductases (SDR) family.</text>
</comment>
<dbReference type="GO" id="GO:0016491">
    <property type="term" value="F:oxidoreductase activity"/>
    <property type="evidence" value="ECO:0007669"/>
    <property type="project" value="UniProtKB-KW"/>
</dbReference>
<dbReference type="AlphaFoldDB" id="A0AA35QEN6"/>
<evidence type="ECO:0000256" key="2">
    <source>
        <dbReference type="ARBA" id="ARBA00022857"/>
    </source>
</evidence>
<dbReference type="EMBL" id="CABFNP030001353">
    <property type="protein sequence ID" value="CAI6100654.1"/>
    <property type="molecule type" value="Genomic_DNA"/>
</dbReference>
<proteinExistence type="inferred from homology"/>
<dbReference type="SUPFAM" id="SSF51735">
    <property type="entry name" value="NAD(P)-binding Rossmann-fold domains"/>
    <property type="match status" value="1"/>
</dbReference>
<evidence type="ECO:0000313" key="5">
    <source>
        <dbReference type="Proteomes" id="UP001160390"/>
    </source>
</evidence>
<keyword evidence="5" id="KW-1185">Reference proteome</keyword>
<keyword evidence="2" id="KW-0521">NADP</keyword>
<reference evidence="4" key="1">
    <citation type="submission" date="2023-01" db="EMBL/GenBank/DDBJ databases">
        <authorList>
            <person name="Piombo E."/>
        </authorList>
    </citation>
    <scope>NUCLEOTIDE SEQUENCE</scope>
</reference>
<dbReference type="PANTHER" id="PTHR24320:SF282">
    <property type="entry name" value="WW DOMAIN-CONTAINING OXIDOREDUCTASE"/>
    <property type="match status" value="1"/>
</dbReference>
<protein>
    <submittedName>
        <fullName evidence="4">Uncharacterized protein</fullName>
    </submittedName>
</protein>
<dbReference type="InterPro" id="IPR002347">
    <property type="entry name" value="SDR_fam"/>
</dbReference>
<dbReference type="Pfam" id="PF00106">
    <property type="entry name" value="adh_short"/>
    <property type="match status" value="1"/>
</dbReference>
<dbReference type="Proteomes" id="UP001160390">
    <property type="component" value="Unassembled WGS sequence"/>
</dbReference>
<sequence length="318" mass="34965">MAFSMFFSKSVSFDPSKDIPSLNGRVILVTGATTGIGKQSVFEYARHNPAQIWLAGRNLEKATQAAQEIIGKVPGANISPLEMDLTSFDSIKKAAQTVLSQSQRLDILLLNAGIMAATEGLTKDGYEIQMGTNHMGHALLTRLLLPLLEKTKSSYADADVRVISVSSYGHKSVNKEMGFRFDTPKTTAESLGAYGRYFQSKLANVLFARQLAKEYPQLITASIHPGLVHTDLMKRSSGTPTIFRMISRIMPFKTPEDGAKNQLWASVSKDVTSGEYYEPIGVANMASEFGKDDALAKKVWDWTQKELDLFLSSDNVLI</sequence>